<dbReference type="AlphaFoldDB" id="A0A223HH27"/>
<accession>A0A6M6UZH6</accession>
<organism evidence="1">
    <name type="scientific">Escherichia coli O157:H7</name>
    <dbReference type="NCBI Taxonomy" id="83334"/>
    <lineage>
        <taxon>Bacteria</taxon>
        <taxon>Pseudomonadati</taxon>
        <taxon>Pseudomonadota</taxon>
        <taxon>Gammaproteobacteria</taxon>
        <taxon>Enterobacterales</taxon>
        <taxon>Enterobacteriaceae</taxon>
        <taxon>Escherichia</taxon>
    </lineage>
</organism>
<dbReference type="RefSeq" id="WP_000963832.1">
    <property type="nucleotide sequence ID" value="NZ_CP015845.2"/>
</dbReference>
<keyword evidence="1" id="KW-0614">Plasmid</keyword>
<evidence type="ECO:0000313" key="1">
    <source>
        <dbReference type="EMBL" id="AST49292.1"/>
    </source>
</evidence>
<proteinExistence type="predicted"/>
<protein>
    <submittedName>
        <fullName evidence="1">Relaxosome protein</fullName>
    </submittedName>
</protein>
<geneLocation type="plasmid" evidence="1">
    <name>p35K</name>
</geneLocation>
<dbReference type="EMBL" id="CP022728">
    <property type="protein sequence ID" value="AST49292.1"/>
    <property type="molecule type" value="Genomic_DNA"/>
</dbReference>
<gene>
    <name evidence="1" type="ORF">A8V30_32480</name>
</gene>
<dbReference type="InterPro" id="IPR053842">
    <property type="entry name" value="NikA-like"/>
</dbReference>
<reference evidence="1" key="1">
    <citation type="submission" date="2017-08" db="EMBL/GenBank/DDBJ databases">
        <authorList>
            <person name="de Groot N.N."/>
        </authorList>
    </citation>
    <scope>NUCLEOTIDE SEQUENCE</scope>
    <source>
        <strain evidence="1">FRIK2069</strain>
        <plasmid evidence="1">p35K</plasmid>
    </source>
</reference>
<dbReference type="Pfam" id="PF21983">
    <property type="entry name" value="NikA-like"/>
    <property type="match status" value="1"/>
</dbReference>
<sequence>MAIERKNVISIRLTDEEYQPFKELLEHTDIGKSEFFRALILNRISELPVKPKPTTDYKRCLFLMNKTSNNLNQIAHRLNLDHNKGIISSSLYERALNTLINIRDLLQGALK</sequence>
<name>A0A223HH27_ECO57</name>
<accession>A0A223HH27</accession>